<evidence type="ECO:0000313" key="3">
    <source>
        <dbReference type="Proteomes" id="UP000664940"/>
    </source>
</evidence>
<dbReference type="AlphaFoldDB" id="A0A833YZB9"/>
<proteinExistence type="predicted"/>
<evidence type="ECO:0000256" key="1">
    <source>
        <dbReference type="SAM" id="MobiDB-lite"/>
    </source>
</evidence>
<gene>
    <name evidence="2" type="ORF">HJG60_008639</name>
</gene>
<evidence type="ECO:0000313" key="2">
    <source>
        <dbReference type="EMBL" id="KAF6084369.1"/>
    </source>
</evidence>
<accession>A0A833YZB9</accession>
<reference evidence="2 3" key="1">
    <citation type="journal article" date="2020" name="Nature">
        <title>Six reference-quality genomes reveal evolution of bat adaptations.</title>
        <authorList>
            <person name="Jebb D."/>
            <person name="Huang Z."/>
            <person name="Pippel M."/>
            <person name="Hughes G.M."/>
            <person name="Lavrichenko K."/>
            <person name="Devanna P."/>
            <person name="Winkler S."/>
            <person name="Jermiin L.S."/>
            <person name="Skirmuntt E.C."/>
            <person name="Katzourakis A."/>
            <person name="Burkitt-Gray L."/>
            <person name="Ray D.A."/>
            <person name="Sullivan K.A.M."/>
            <person name="Roscito J.G."/>
            <person name="Kirilenko B.M."/>
            <person name="Davalos L.M."/>
            <person name="Corthals A.P."/>
            <person name="Power M.L."/>
            <person name="Jones G."/>
            <person name="Ransome R.D."/>
            <person name="Dechmann D.K.N."/>
            <person name="Locatelli A.G."/>
            <person name="Puechmaille S.J."/>
            <person name="Fedrigo O."/>
            <person name="Jarvis E.D."/>
            <person name="Hiller M."/>
            <person name="Vernes S.C."/>
            <person name="Myers E.W."/>
            <person name="Teeling E.C."/>
        </authorList>
    </citation>
    <scope>NUCLEOTIDE SEQUENCE [LARGE SCALE GENOMIC DNA]</scope>
    <source>
        <strain evidence="2">Bat1K_MPI-CBG_1</strain>
    </source>
</reference>
<feature type="region of interest" description="Disordered" evidence="1">
    <location>
        <begin position="23"/>
        <end position="43"/>
    </location>
</feature>
<comment type="caution">
    <text evidence="2">The sequence shown here is derived from an EMBL/GenBank/DDBJ whole genome shotgun (WGS) entry which is preliminary data.</text>
</comment>
<dbReference type="Proteomes" id="UP000664940">
    <property type="component" value="Unassembled WGS sequence"/>
</dbReference>
<sequence length="122" mass="13789">MWNSEDRCCKVINKTVTNICPLKPAREKGNQRESESERKGGLLADMSAPADSSILLPARVLVTTLLPSACRVLSMNHSHLGNMRQRRETLPSQALRMLYACTPERDLEGYRGSKMFVTPNWR</sequence>
<protein>
    <submittedName>
        <fullName evidence="2">Uncharacterized protein</fullName>
    </submittedName>
</protein>
<name>A0A833YZB9_9CHIR</name>
<dbReference type="EMBL" id="JABVXQ010000012">
    <property type="protein sequence ID" value="KAF6084369.1"/>
    <property type="molecule type" value="Genomic_DNA"/>
</dbReference>
<feature type="compositionally biased region" description="Basic and acidic residues" evidence="1">
    <location>
        <begin position="24"/>
        <end position="40"/>
    </location>
</feature>
<organism evidence="2 3">
    <name type="scientific">Phyllostomus discolor</name>
    <name type="common">pale spear-nosed bat</name>
    <dbReference type="NCBI Taxonomy" id="89673"/>
    <lineage>
        <taxon>Eukaryota</taxon>
        <taxon>Metazoa</taxon>
        <taxon>Chordata</taxon>
        <taxon>Craniata</taxon>
        <taxon>Vertebrata</taxon>
        <taxon>Euteleostomi</taxon>
        <taxon>Mammalia</taxon>
        <taxon>Eutheria</taxon>
        <taxon>Laurasiatheria</taxon>
        <taxon>Chiroptera</taxon>
        <taxon>Yangochiroptera</taxon>
        <taxon>Phyllostomidae</taxon>
        <taxon>Phyllostominae</taxon>
        <taxon>Phyllostomus</taxon>
    </lineage>
</organism>